<comment type="caution">
    <text evidence="2">The sequence shown here is derived from an EMBL/GenBank/DDBJ whole genome shotgun (WGS) entry which is preliminary data.</text>
</comment>
<name>A0ABX9MZP6_9BURK</name>
<organism evidence="2 3">
    <name type="scientific">Neopusillimonas maritima</name>
    <dbReference type="NCBI Taxonomy" id="2026239"/>
    <lineage>
        <taxon>Bacteria</taxon>
        <taxon>Pseudomonadati</taxon>
        <taxon>Pseudomonadota</taxon>
        <taxon>Betaproteobacteria</taxon>
        <taxon>Burkholderiales</taxon>
        <taxon>Alcaligenaceae</taxon>
        <taxon>Neopusillimonas</taxon>
    </lineage>
</organism>
<dbReference type="Proteomes" id="UP000266483">
    <property type="component" value="Unassembled WGS sequence"/>
</dbReference>
<reference evidence="2 3" key="1">
    <citation type="submission" date="2017-08" db="EMBL/GenBank/DDBJ databases">
        <title>Pusillimonas indicus sp. nov., a member of the family Alcaligenaceae isolated from surface seawater.</title>
        <authorList>
            <person name="Li J."/>
        </authorList>
    </citation>
    <scope>NUCLEOTIDE SEQUENCE [LARGE SCALE GENOMIC DNA]</scope>
    <source>
        <strain evidence="2 3">17-4A</strain>
    </source>
</reference>
<dbReference type="EMBL" id="NQOU01000001">
    <property type="protein sequence ID" value="RII84418.1"/>
    <property type="molecule type" value="Genomic_DNA"/>
</dbReference>
<dbReference type="CDD" id="cd12108">
    <property type="entry name" value="Hr-like"/>
    <property type="match status" value="1"/>
</dbReference>
<gene>
    <name evidence="2" type="ORF">CJO09_04185</name>
</gene>
<keyword evidence="3" id="KW-1185">Reference proteome</keyword>
<dbReference type="InterPro" id="IPR012312">
    <property type="entry name" value="Hemerythrin-like"/>
</dbReference>
<sequence>MSDHPIQQLVDDHRYILMVVNHLNSLAPGIAGSEPVNASVLRQAVQFMREFADHCHHGKEEDLLFPALVDANVPESGCPIGGLKGEHVKGRKLVGQLEEGINLLGENETQARQTICEAIRGIALLYPDHIWKEDAMVFPMAERLLSDAQVNALKVGFAEVERIHAHHHQHHMQFALSLQTA</sequence>
<dbReference type="PANTHER" id="PTHR39966:SF1">
    <property type="entry name" value="HEMERYTHRIN-LIKE DOMAIN-CONTAINING PROTEIN"/>
    <property type="match status" value="1"/>
</dbReference>
<dbReference type="Pfam" id="PF01814">
    <property type="entry name" value="Hemerythrin"/>
    <property type="match status" value="1"/>
</dbReference>
<feature type="domain" description="Hemerythrin-like" evidence="1">
    <location>
        <begin position="4"/>
        <end position="141"/>
    </location>
</feature>
<dbReference type="RefSeq" id="WP_119441188.1">
    <property type="nucleotide sequence ID" value="NZ_CP170494.1"/>
</dbReference>
<evidence type="ECO:0000259" key="1">
    <source>
        <dbReference type="Pfam" id="PF01814"/>
    </source>
</evidence>
<evidence type="ECO:0000313" key="3">
    <source>
        <dbReference type="Proteomes" id="UP000266483"/>
    </source>
</evidence>
<proteinExistence type="predicted"/>
<protein>
    <recommendedName>
        <fullName evidence="1">Hemerythrin-like domain-containing protein</fullName>
    </recommendedName>
</protein>
<dbReference type="Gene3D" id="1.20.120.520">
    <property type="entry name" value="nmb1532 protein domain like"/>
    <property type="match status" value="1"/>
</dbReference>
<dbReference type="PANTHER" id="PTHR39966">
    <property type="entry name" value="BLL2471 PROTEIN-RELATED"/>
    <property type="match status" value="1"/>
</dbReference>
<accession>A0ABX9MZP6</accession>
<evidence type="ECO:0000313" key="2">
    <source>
        <dbReference type="EMBL" id="RII84418.1"/>
    </source>
</evidence>